<feature type="region of interest" description="Disordered" evidence="1">
    <location>
        <begin position="193"/>
        <end position="217"/>
    </location>
</feature>
<dbReference type="VEuPathDB" id="GiardiaDB:QR46_1889"/>
<dbReference type="OrthoDB" id="10256704at2759"/>
<evidence type="ECO:0000313" key="2">
    <source>
        <dbReference type="EMBL" id="ESU45114.1"/>
    </source>
</evidence>
<comment type="caution">
    <text evidence="2">The sequence shown here is derived from an EMBL/GenBank/DDBJ whole genome shotgun (WGS) entry which is preliminary data.</text>
</comment>
<dbReference type="VEuPathDB" id="GiardiaDB:GL50581_1654"/>
<proteinExistence type="predicted"/>
<evidence type="ECO:0000313" key="3">
    <source>
        <dbReference type="Proteomes" id="UP000018040"/>
    </source>
</evidence>
<sequence length="309" mass="34366">VLSIVDGYYYRQRQWTMSCTPQSDSQCATSMYHCKQKMPKAEADMIRKIYKQNLADYAQLHGQADASPLGITSVQALLPGNSRVRPIQDPSSSAPEAQPALDSPLEQQLSNSGSLRRHSHDAENIFLSALIEAGSTRAYIKDKSISVSTQVQGDEHSAPPTEDFIKLNRILADFPYNAALNAKLSPRAVSPLSSLVHNRDGRNRQDNRARSARPTSAPSLRARRDVYMVNALVEKLHIATNDLMHERRRRMELETRVLQNNEAIFRAAYSQARVMVLVELREALLTALTASTGELPEIISDALRGLSSN</sequence>
<feature type="non-terminal residue" evidence="2">
    <location>
        <position position="1"/>
    </location>
</feature>
<dbReference type="AlphaFoldDB" id="V6U2N4"/>
<dbReference type="VEuPathDB" id="GiardiaDB:DHA2_33023"/>
<gene>
    <name evidence="2" type="ORF">GSB_33023</name>
</gene>
<name>V6U2N4_GIAIN</name>
<feature type="compositionally biased region" description="Basic and acidic residues" evidence="1">
    <location>
        <begin position="197"/>
        <end position="209"/>
    </location>
</feature>
<evidence type="ECO:0000256" key="1">
    <source>
        <dbReference type="SAM" id="MobiDB-lite"/>
    </source>
</evidence>
<organism evidence="2 3">
    <name type="scientific">Giardia intestinalis</name>
    <name type="common">Giardia lamblia</name>
    <dbReference type="NCBI Taxonomy" id="5741"/>
    <lineage>
        <taxon>Eukaryota</taxon>
        <taxon>Metamonada</taxon>
        <taxon>Diplomonadida</taxon>
        <taxon>Hexamitidae</taxon>
        <taxon>Giardiinae</taxon>
        <taxon>Giardia</taxon>
    </lineage>
</organism>
<dbReference type="EMBL" id="AHHH01000010">
    <property type="protein sequence ID" value="ESU45114.1"/>
    <property type="molecule type" value="Genomic_DNA"/>
</dbReference>
<feature type="compositionally biased region" description="Polar residues" evidence="1">
    <location>
        <begin position="105"/>
        <end position="114"/>
    </location>
</feature>
<feature type="region of interest" description="Disordered" evidence="1">
    <location>
        <begin position="82"/>
        <end position="117"/>
    </location>
</feature>
<dbReference type="Proteomes" id="UP000018040">
    <property type="component" value="Unassembled WGS sequence"/>
</dbReference>
<dbReference type="VEuPathDB" id="GiardiaDB:GL50803_0033023"/>
<reference evidence="2 3" key="2">
    <citation type="journal article" date="2013" name="Genome Biol. Evol.">
        <title>Genome sequencing of Giardia lamblia genotypes A2 and B isolates (DH and GS) and comparative analysis with the genomes of genotypes A1 and E (WB and Pig).</title>
        <authorList>
            <person name="Adam R.D."/>
            <person name="Dahlstrom E.W."/>
            <person name="Martens C.A."/>
            <person name="Bruno D.P."/>
            <person name="Barbian K.D."/>
            <person name="Ricklefs S.M."/>
            <person name="Hernandez M.M."/>
            <person name="Narla N.P."/>
            <person name="Patel R.B."/>
            <person name="Porcella S.F."/>
            <person name="Nash T.E."/>
        </authorList>
    </citation>
    <scope>NUCLEOTIDE SEQUENCE [LARGE SCALE GENOMIC DNA]</scope>
    <source>
        <strain evidence="2 3">GS</strain>
    </source>
</reference>
<protein>
    <submittedName>
        <fullName evidence="2">Uncharacterized protein</fullName>
    </submittedName>
</protein>
<reference evidence="3" key="1">
    <citation type="submission" date="2012-02" db="EMBL/GenBank/DDBJ databases">
        <title>Genome sequencing of Giardia lamblia Genotypes A2 and B isolates (DH and GS) and comparative analysis with the genomes of Genotypes A1 and E (WB and Pig).</title>
        <authorList>
            <person name="Adam R."/>
            <person name="Dahlstrom E."/>
            <person name="Martens C."/>
            <person name="Bruno D."/>
            <person name="Barbian K."/>
            <person name="Porcella S.F."/>
            <person name="Nash T."/>
        </authorList>
    </citation>
    <scope>NUCLEOTIDE SEQUENCE</scope>
    <source>
        <strain evidence="3">GS</strain>
    </source>
</reference>
<accession>V6U2N4</accession>